<keyword evidence="2 5" id="KW-0689">Ribosomal protein</keyword>
<protein>
    <recommendedName>
        <fullName evidence="4">30S ribosomal protein S17e</fullName>
    </recommendedName>
</protein>
<accession>A0A2H9P8A3</accession>
<evidence type="ECO:0000313" key="15">
    <source>
        <dbReference type="Proteomes" id="UP000229789"/>
    </source>
</evidence>
<evidence type="ECO:0000313" key="6">
    <source>
        <dbReference type="EMBL" id="PIV13591.1"/>
    </source>
</evidence>
<name>A0A2G9LJZ3_HUBC1</name>
<organism evidence="5 15">
    <name type="scientific">Huberarchaeum crystalense</name>
    <dbReference type="NCBI Taxonomy" id="2014257"/>
    <lineage>
        <taxon>Archaea</taxon>
        <taxon>Candidatus Huberarchaeota</taxon>
        <taxon>Candidatus Huberarchaeia</taxon>
        <taxon>Candidatus Huberarchaeales</taxon>
        <taxon>Candidatus Huberarchaeaceae</taxon>
        <taxon>Candidatus Huberarchaeum</taxon>
    </lineage>
</organism>
<evidence type="ECO:0000313" key="5">
    <source>
        <dbReference type="EMBL" id="PIN66500.1"/>
    </source>
</evidence>
<dbReference type="InterPro" id="IPR001210">
    <property type="entry name" value="Ribosomal_eS17"/>
</dbReference>
<comment type="caution">
    <text evidence="5">The sequence shown here is derived from an EMBL/GenBank/DDBJ whole genome shotgun (WGS) entry which is preliminary data.</text>
</comment>
<evidence type="ECO:0000313" key="9">
    <source>
        <dbReference type="EMBL" id="PIX27908.1"/>
    </source>
</evidence>
<dbReference type="PANTHER" id="PTHR10732:SF0">
    <property type="entry name" value="40S RIBOSOMAL PROTEIN S17"/>
    <property type="match status" value="1"/>
</dbReference>
<evidence type="ECO:0000256" key="2">
    <source>
        <dbReference type="ARBA" id="ARBA00022980"/>
    </source>
</evidence>
<dbReference type="Proteomes" id="UP000228888">
    <property type="component" value="Unassembled WGS sequence"/>
</dbReference>
<dbReference type="Proteomes" id="UP000231232">
    <property type="component" value="Unassembled WGS sequence"/>
</dbReference>
<keyword evidence="3" id="KW-0687">Ribonucleoprotein</keyword>
<dbReference type="GO" id="GO:0003735">
    <property type="term" value="F:structural constituent of ribosome"/>
    <property type="evidence" value="ECO:0007669"/>
    <property type="project" value="InterPro"/>
</dbReference>
<comment type="similarity">
    <text evidence="1">Belongs to the eukaryotic ribosomal protein eS17 family.</text>
</comment>
<evidence type="ECO:0000313" key="12">
    <source>
        <dbReference type="EMBL" id="PJC01319.1"/>
    </source>
</evidence>
<dbReference type="EMBL" id="PFUW01000016">
    <property type="protein sequence ID" value="PJB04154.1"/>
    <property type="molecule type" value="Genomic_DNA"/>
</dbReference>
<dbReference type="EMBL" id="PFFF01000038">
    <property type="protein sequence ID" value="PIV89666.1"/>
    <property type="molecule type" value="Genomic_DNA"/>
</dbReference>
<dbReference type="EMBL" id="PFIH01000062">
    <property type="protein sequence ID" value="PIX27908.1"/>
    <property type="molecule type" value="Genomic_DNA"/>
</dbReference>
<dbReference type="Proteomes" id="UP000229789">
    <property type="component" value="Unassembled WGS sequence"/>
</dbReference>
<evidence type="ECO:0000256" key="1">
    <source>
        <dbReference type="ARBA" id="ARBA00010444"/>
    </source>
</evidence>
<reference evidence="13 14" key="1">
    <citation type="submission" date="2017-09" db="EMBL/GenBank/DDBJ databases">
        <title>Depth-based differentiation of microbial function through sediment-hosted aquifers and enrichment of novel symbionts in the deep terrestrial subsurface.</title>
        <authorList>
            <person name="Probst A.J."/>
            <person name="Ladd B."/>
            <person name="Jarett J.K."/>
            <person name="Geller-Mcgrath D.E."/>
            <person name="Sieber C.M.K."/>
            <person name="Emerson J.B."/>
            <person name="Anantharaman K."/>
            <person name="Thomas B.C."/>
            <person name="Malmstrom R."/>
            <person name="Stieglmeier M."/>
            <person name="Klingl A."/>
            <person name="Woyke T."/>
            <person name="Ryan C.M."/>
            <person name="Banfield J.F."/>
        </authorList>
    </citation>
    <scope>NUCLEOTIDE SEQUENCE [LARGE SCALE GENOMIC DNA]</scope>
</reference>
<evidence type="ECO:0000313" key="13">
    <source>
        <dbReference type="Proteomes" id="UP000228874"/>
    </source>
</evidence>
<dbReference type="GO" id="GO:0006412">
    <property type="term" value="P:translation"/>
    <property type="evidence" value="ECO:0007669"/>
    <property type="project" value="InterPro"/>
</dbReference>
<accession>A0A2G9LJZ3</accession>
<evidence type="ECO:0000313" key="10">
    <source>
        <dbReference type="EMBL" id="PIY99709.1"/>
    </source>
</evidence>
<accession>A0A2H9M716</accession>
<evidence type="ECO:0000313" key="14">
    <source>
        <dbReference type="Proteomes" id="UP000228888"/>
    </source>
</evidence>
<dbReference type="Proteomes" id="UP000231449">
    <property type="component" value="Unassembled WGS sequence"/>
</dbReference>
<evidence type="ECO:0000313" key="7">
    <source>
        <dbReference type="EMBL" id="PIV46302.1"/>
    </source>
</evidence>
<accession>A0A2H9RCZ7</accession>
<dbReference type="SUPFAM" id="SSF116820">
    <property type="entry name" value="Rps17e-like"/>
    <property type="match status" value="1"/>
</dbReference>
<dbReference type="InterPro" id="IPR036401">
    <property type="entry name" value="Ribosomal_eS17_sf"/>
</dbReference>
<dbReference type="EMBL" id="PFSX01000041">
    <property type="protein sequence ID" value="PJC01319.1"/>
    <property type="molecule type" value="Genomic_DNA"/>
</dbReference>
<dbReference type="Proteomes" id="UP000228874">
    <property type="component" value="Unassembled WGS sequence"/>
</dbReference>
<dbReference type="Proteomes" id="UP000230713">
    <property type="component" value="Unassembled WGS sequence"/>
</dbReference>
<evidence type="ECO:0000256" key="4">
    <source>
        <dbReference type="ARBA" id="ARBA00035394"/>
    </source>
</evidence>
<reference evidence="5 15" key="2">
    <citation type="submission" date="2017-09" db="EMBL/GenBank/DDBJ databases">
        <title>Depth-based differentiation of microbial function through sediment-hosted aquifers and enrichment of novel symbionts in the deep terrestrial subsurface.</title>
        <authorList>
            <person name="Probst A.J."/>
            <person name="Ladd B."/>
            <person name="Jarett J.K."/>
            <person name="Geller-Mcgrath D.E."/>
            <person name="Sieber C.M."/>
            <person name="Emerson J.B."/>
            <person name="Anantharaman K."/>
            <person name="Thomas B.C."/>
            <person name="Malmstrom R."/>
            <person name="Stieglmeier M."/>
            <person name="Klingl A."/>
            <person name="Woyke T."/>
            <person name="Ryan C.M."/>
            <person name="Banfield J.F."/>
        </authorList>
    </citation>
    <scope>NUCLEOTIDE SEQUENCE [LARGE SCALE GENOMIC DNA]</scope>
    <source>
        <strain evidence="7">CG02_land_8_20_14_3_00_31_209</strain>
        <strain evidence="6">CG03_land_8_20_14_0_80_31_114</strain>
        <strain evidence="8">CG17_big_fil_post_rev_8_21_14_2_50_31_73</strain>
        <strain evidence="5">CG18_big_fil_WC_8_21_14_2_50_31_19</strain>
        <strain evidence="10">CG_4_10_14_0_8_um_filter_31_133</strain>
        <strain evidence="9">CG_4_8_14_3_um_filter</strain>
        <strain evidence="12">CG_4_9_14_0_8_um_filter_31_21</strain>
        <strain evidence="11">CG_4_9_14_3_um_filter_31_125</strain>
    </source>
</reference>
<accession>A0A2H9N1Y1</accession>
<gene>
    <name evidence="12" type="ORF">CO072_01610</name>
    <name evidence="11" type="ORF">CO124_00795</name>
    <name evidence="7" type="ORF">COS22_02200</name>
    <name evidence="6" type="ORF">COS45_02090</name>
    <name evidence="8" type="ORF">COW47_01650</name>
    <name evidence="5" type="ORF">COW69_01975</name>
    <name evidence="10" type="ORF">COY63_02150</name>
    <name evidence="9" type="ORF">COZ66_02440</name>
</gene>
<dbReference type="Pfam" id="PF00833">
    <property type="entry name" value="Ribosomal_S17e"/>
    <property type="match status" value="1"/>
</dbReference>
<dbReference type="EMBL" id="PFMG01000053">
    <property type="protein sequence ID" value="PIY99709.1"/>
    <property type="molecule type" value="Genomic_DNA"/>
</dbReference>
<dbReference type="Proteomes" id="UP000228989">
    <property type="component" value="Unassembled WGS sequence"/>
</dbReference>
<dbReference type="PANTHER" id="PTHR10732">
    <property type="entry name" value="40S RIBOSOMAL PROTEIN S17"/>
    <property type="match status" value="1"/>
</dbReference>
<accession>A0A2H9MM95</accession>
<dbReference type="GO" id="GO:0005840">
    <property type="term" value="C:ribosome"/>
    <property type="evidence" value="ECO:0007669"/>
    <property type="project" value="UniProtKB-KW"/>
</dbReference>
<proteinExistence type="inferred from homology"/>
<dbReference type="EMBL" id="PEUT01000051">
    <property type="protein sequence ID" value="PIV13591.1"/>
    <property type="molecule type" value="Genomic_DNA"/>
</dbReference>
<dbReference type="Proteomes" id="UP000230477">
    <property type="component" value="Unassembled WGS sequence"/>
</dbReference>
<evidence type="ECO:0000313" key="11">
    <source>
        <dbReference type="EMBL" id="PJB04154.1"/>
    </source>
</evidence>
<dbReference type="AlphaFoldDB" id="A0A2G9LJZ3"/>
<dbReference type="Gene3D" id="1.10.60.20">
    <property type="entry name" value="Ribosomal protein S17e-like"/>
    <property type="match status" value="1"/>
</dbReference>
<evidence type="ECO:0000256" key="3">
    <source>
        <dbReference type="ARBA" id="ARBA00023274"/>
    </source>
</evidence>
<accession>A0A2H9QT75</accession>
<dbReference type="GO" id="GO:1990904">
    <property type="term" value="C:ribonucleoprotein complex"/>
    <property type="evidence" value="ECO:0007669"/>
    <property type="project" value="UniProtKB-KW"/>
</dbReference>
<dbReference type="EMBL" id="PCUF01000026">
    <property type="protein sequence ID" value="PIN66500.1"/>
    <property type="molecule type" value="Genomic_DNA"/>
</dbReference>
<sequence length="76" mass="8857">MGNIRIKQIKKTARALVEIAENEMSPEFEKNKDVASKYFEFSSKKQCNLVVGYATHLKNAKKRREDKELETRVVIK</sequence>
<evidence type="ECO:0000313" key="8">
    <source>
        <dbReference type="EMBL" id="PIV89666.1"/>
    </source>
</evidence>
<dbReference type="EMBL" id="PETW01000040">
    <property type="protein sequence ID" value="PIV46302.1"/>
    <property type="molecule type" value="Genomic_DNA"/>
</dbReference>
<accession>A0A2H9M232</accession>